<dbReference type="OrthoDB" id="9805247at2"/>
<evidence type="ECO:0000313" key="2">
    <source>
        <dbReference type="Proteomes" id="UP000198967"/>
    </source>
</evidence>
<dbReference type="InterPro" id="IPR009267">
    <property type="entry name" value="NTP_transf_6"/>
</dbReference>
<gene>
    <name evidence="1" type="ORF">SAMN05216377_12257</name>
</gene>
<dbReference type="Proteomes" id="UP000198967">
    <property type="component" value="Unassembled WGS sequence"/>
</dbReference>
<dbReference type="PANTHER" id="PTHR39166">
    <property type="entry name" value="BLL1166 PROTEIN"/>
    <property type="match status" value="1"/>
</dbReference>
<dbReference type="AlphaFoldDB" id="A0A1G8CCE0"/>
<accession>A0A1G8CCE0</accession>
<keyword evidence="2" id="KW-1185">Reference proteome</keyword>
<organism evidence="1 2">
    <name type="scientific">Pseudonocardia oroxyli</name>
    <dbReference type="NCBI Taxonomy" id="366584"/>
    <lineage>
        <taxon>Bacteria</taxon>
        <taxon>Bacillati</taxon>
        <taxon>Actinomycetota</taxon>
        <taxon>Actinomycetes</taxon>
        <taxon>Pseudonocardiales</taxon>
        <taxon>Pseudonocardiaceae</taxon>
        <taxon>Pseudonocardia</taxon>
    </lineage>
</organism>
<reference evidence="1 2" key="1">
    <citation type="submission" date="2016-10" db="EMBL/GenBank/DDBJ databases">
        <authorList>
            <person name="de Groot N.N."/>
        </authorList>
    </citation>
    <scope>NUCLEOTIDE SEQUENCE [LARGE SCALE GENOMIC DNA]</scope>
    <source>
        <strain evidence="1 2">CGMCC 4.3143</strain>
    </source>
</reference>
<protein>
    <recommendedName>
        <fullName evidence="3">Nucleotidyltransferase family protein</fullName>
    </recommendedName>
</protein>
<dbReference type="EMBL" id="FNBE01000022">
    <property type="protein sequence ID" value="SDH43065.1"/>
    <property type="molecule type" value="Genomic_DNA"/>
</dbReference>
<evidence type="ECO:0000313" key="1">
    <source>
        <dbReference type="EMBL" id="SDH43065.1"/>
    </source>
</evidence>
<evidence type="ECO:0008006" key="3">
    <source>
        <dbReference type="Google" id="ProtNLM"/>
    </source>
</evidence>
<dbReference type="PANTHER" id="PTHR39166:SF1">
    <property type="entry name" value="BLL1166 PROTEIN"/>
    <property type="match status" value="1"/>
</dbReference>
<dbReference type="Pfam" id="PF06042">
    <property type="entry name" value="NTP_transf_6"/>
    <property type="match status" value="1"/>
</dbReference>
<sequence>MDSRSRFLDLALQNPVIVAVLERAPALGVPDWWLAAGALSQTVWNVLHGRDPGAGIADYDLVYFDDTDLSYDAENTVIGRATEVLGDVAPSLEIRNQARVHLWYQTHFGEPGLRFTSSTHAIDHFPTTTTSVGLSRTAGGEFTVYAPFGLDDILAMRVRPNPRLAPRTVYETKTRRWKAEWPNLLVEPWPEPDDRAG</sequence>
<dbReference type="RefSeq" id="WP_093089488.1">
    <property type="nucleotide sequence ID" value="NZ_FNBE01000022.1"/>
</dbReference>
<proteinExistence type="predicted"/>
<name>A0A1G8CCE0_PSEOR</name>